<keyword evidence="3" id="KW-0804">Transcription</keyword>
<evidence type="ECO:0000256" key="1">
    <source>
        <dbReference type="ARBA" id="ARBA00023015"/>
    </source>
</evidence>
<dbReference type="InterPro" id="IPR018356">
    <property type="entry name" value="Tscrpt_reg_HTH_DeoR_CS"/>
</dbReference>
<dbReference type="Pfam" id="PF00455">
    <property type="entry name" value="DeoRC"/>
    <property type="match status" value="1"/>
</dbReference>
<protein>
    <submittedName>
        <fullName evidence="5">DeoR family transcriptional regulator</fullName>
    </submittedName>
</protein>
<dbReference type="InterPro" id="IPR014036">
    <property type="entry name" value="DeoR-like_C"/>
</dbReference>
<dbReference type="InterPro" id="IPR036390">
    <property type="entry name" value="WH_DNA-bd_sf"/>
</dbReference>
<dbReference type="Proteomes" id="UP001142372">
    <property type="component" value="Unassembled WGS sequence"/>
</dbReference>
<dbReference type="SUPFAM" id="SSF100950">
    <property type="entry name" value="NagB/RpiA/CoA transferase-like"/>
    <property type="match status" value="1"/>
</dbReference>
<dbReference type="EMBL" id="BSEN01000003">
    <property type="protein sequence ID" value="GLJ75216.1"/>
    <property type="molecule type" value="Genomic_DNA"/>
</dbReference>
<dbReference type="InterPro" id="IPR001034">
    <property type="entry name" value="DeoR_HTH"/>
</dbReference>
<dbReference type="SUPFAM" id="SSF46785">
    <property type="entry name" value="Winged helix' DNA-binding domain"/>
    <property type="match status" value="1"/>
</dbReference>
<evidence type="ECO:0000256" key="2">
    <source>
        <dbReference type="ARBA" id="ARBA00023125"/>
    </source>
</evidence>
<dbReference type="InterPro" id="IPR050313">
    <property type="entry name" value="Carb_Metab_HTH_regulators"/>
</dbReference>
<sequence>MVATATETLIARVTSGRRAQRMVEILDLISEHGSISLADLSARLGISAATARRDLSDLADQNLILRTHGGASAVDRGREIPVALRDTRFQDAKRAIARAMVERLPAERYVVALSGGTTTASVARELAHHHDIAVVTNSLSIAGLLSGYAGVRVVMTGGFLRPQSLELVGALAESTFNAVNVGTAILGADGISAAAGVTTHDETEARTNHAMVAKAQRTVVVADGSKVGRVALAQNAGIDQVAMLITDSSADPDELDRLRAVGVEVVVADAPASA</sequence>
<evidence type="ECO:0000313" key="5">
    <source>
        <dbReference type="EMBL" id="GLJ75216.1"/>
    </source>
</evidence>
<dbReference type="InterPro" id="IPR036388">
    <property type="entry name" value="WH-like_DNA-bd_sf"/>
</dbReference>
<proteinExistence type="predicted"/>
<keyword evidence="6" id="KW-1185">Reference proteome</keyword>
<dbReference type="GO" id="GO:0003677">
    <property type="term" value="F:DNA binding"/>
    <property type="evidence" value="ECO:0007669"/>
    <property type="project" value="UniProtKB-KW"/>
</dbReference>
<reference evidence="5" key="2">
    <citation type="submission" date="2023-01" db="EMBL/GenBank/DDBJ databases">
        <authorList>
            <person name="Sun Q."/>
            <person name="Evtushenko L."/>
        </authorList>
    </citation>
    <scope>NUCLEOTIDE SEQUENCE</scope>
    <source>
        <strain evidence="5">VKM Ac-1401</strain>
    </source>
</reference>
<keyword evidence="1" id="KW-0805">Transcription regulation</keyword>
<dbReference type="AlphaFoldDB" id="A0A9W6H760"/>
<dbReference type="Pfam" id="PF08220">
    <property type="entry name" value="HTH_DeoR"/>
    <property type="match status" value="1"/>
</dbReference>
<accession>A0A9W6H760</accession>
<dbReference type="SMART" id="SM00420">
    <property type="entry name" value="HTH_DEOR"/>
    <property type="match status" value="1"/>
</dbReference>
<dbReference type="Gene3D" id="1.10.10.10">
    <property type="entry name" value="Winged helix-like DNA-binding domain superfamily/Winged helix DNA-binding domain"/>
    <property type="match status" value="1"/>
</dbReference>
<evidence type="ECO:0000256" key="3">
    <source>
        <dbReference type="ARBA" id="ARBA00023163"/>
    </source>
</evidence>
<dbReference type="RefSeq" id="WP_271175906.1">
    <property type="nucleotide sequence ID" value="NZ_BAAAJO010000001.1"/>
</dbReference>
<gene>
    <name evidence="5" type="primary">agaR_2</name>
    <name evidence="5" type="ORF">GCM10017584_07900</name>
</gene>
<comment type="caution">
    <text evidence="5">The sequence shown here is derived from an EMBL/GenBank/DDBJ whole genome shotgun (WGS) entry which is preliminary data.</text>
</comment>
<dbReference type="PANTHER" id="PTHR30363">
    <property type="entry name" value="HTH-TYPE TRANSCRIPTIONAL REGULATOR SRLR-RELATED"/>
    <property type="match status" value="1"/>
</dbReference>
<dbReference type="InterPro" id="IPR037171">
    <property type="entry name" value="NagB/RpiA_transferase-like"/>
</dbReference>
<keyword evidence="2" id="KW-0238">DNA-binding</keyword>
<organism evidence="5 6">
    <name type="scientific">Leifsonia poae</name>
    <dbReference type="NCBI Taxonomy" id="110933"/>
    <lineage>
        <taxon>Bacteria</taxon>
        <taxon>Bacillati</taxon>
        <taxon>Actinomycetota</taxon>
        <taxon>Actinomycetes</taxon>
        <taxon>Micrococcales</taxon>
        <taxon>Microbacteriaceae</taxon>
        <taxon>Leifsonia</taxon>
    </lineage>
</organism>
<evidence type="ECO:0000259" key="4">
    <source>
        <dbReference type="PROSITE" id="PS51000"/>
    </source>
</evidence>
<evidence type="ECO:0000313" key="6">
    <source>
        <dbReference type="Proteomes" id="UP001142372"/>
    </source>
</evidence>
<dbReference type="PRINTS" id="PR00037">
    <property type="entry name" value="HTHLACR"/>
</dbReference>
<dbReference type="PROSITE" id="PS00894">
    <property type="entry name" value="HTH_DEOR_1"/>
    <property type="match status" value="1"/>
</dbReference>
<dbReference type="GO" id="GO:0003700">
    <property type="term" value="F:DNA-binding transcription factor activity"/>
    <property type="evidence" value="ECO:0007669"/>
    <property type="project" value="InterPro"/>
</dbReference>
<name>A0A9W6H760_9MICO</name>
<dbReference type="PROSITE" id="PS51000">
    <property type="entry name" value="HTH_DEOR_2"/>
    <property type="match status" value="1"/>
</dbReference>
<reference evidence="5" key="1">
    <citation type="journal article" date="2014" name="Int. J. Syst. Evol. Microbiol.">
        <title>Complete genome sequence of Corynebacterium casei LMG S-19264T (=DSM 44701T), isolated from a smear-ripened cheese.</title>
        <authorList>
            <consortium name="US DOE Joint Genome Institute (JGI-PGF)"/>
            <person name="Walter F."/>
            <person name="Albersmeier A."/>
            <person name="Kalinowski J."/>
            <person name="Ruckert C."/>
        </authorList>
    </citation>
    <scope>NUCLEOTIDE SEQUENCE</scope>
    <source>
        <strain evidence="5">VKM Ac-1401</strain>
    </source>
</reference>
<dbReference type="SMART" id="SM01134">
    <property type="entry name" value="DeoRC"/>
    <property type="match status" value="1"/>
</dbReference>
<dbReference type="PANTHER" id="PTHR30363:SF44">
    <property type="entry name" value="AGA OPERON TRANSCRIPTIONAL REPRESSOR-RELATED"/>
    <property type="match status" value="1"/>
</dbReference>
<feature type="domain" description="HTH deoR-type" evidence="4">
    <location>
        <begin position="18"/>
        <end position="73"/>
    </location>
</feature>
<dbReference type="Gene3D" id="3.40.50.1360">
    <property type="match status" value="1"/>
</dbReference>